<evidence type="ECO:0000313" key="3">
    <source>
        <dbReference type="Proteomes" id="UP000789572"/>
    </source>
</evidence>
<evidence type="ECO:0000313" key="2">
    <source>
        <dbReference type="EMBL" id="CAG8518746.1"/>
    </source>
</evidence>
<keyword evidence="3" id="KW-1185">Reference proteome</keyword>
<feature type="transmembrane region" description="Helical" evidence="1">
    <location>
        <begin position="146"/>
        <end position="168"/>
    </location>
</feature>
<reference evidence="2" key="1">
    <citation type="submission" date="2021-06" db="EMBL/GenBank/DDBJ databases">
        <authorList>
            <person name="Kallberg Y."/>
            <person name="Tangrot J."/>
            <person name="Rosling A."/>
        </authorList>
    </citation>
    <scope>NUCLEOTIDE SEQUENCE</scope>
    <source>
        <strain evidence="2">IA702</strain>
    </source>
</reference>
<name>A0A9N9A5G7_9GLOM</name>
<keyword evidence="1" id="KW-1133">Transmembrane helix</keyword>
<gene>
    <name evidence="2" type="ORF">POCULU_LOCUS3456</name>
</gene>
<protein>
    <submittedName>
        <fullName evidence="2">10887_t:CDS:1</fullName>
    </submittedName>
</protein>
<dbReference type="EMBL" id="CAJVPJ010000383">
    <property type="protein sequence ID" value="CAG8518746.1"/>
    <property type="molecule type" value="Genomic_DNA"/>
</dbReference>
<accession>A0A9N9A5G7</accession>
<proteinExistence type="predicted"/>
<keyword evidence="1" id="KW-0472">Membrane</keyword>
<feature type="transmembrane region" description="Helical" evidence="1">
    <location>
        <begin position="114"/>
        <end position="140"/>
    </location>
</feature>
<organism evidence="2 3">
    <name type="scientific">Paraglomus occultum</name>
    <dbReference type="NCBI Taxonomy" id="144539"/>
    <lineage>
        <taxon>Eukaryota</taxon>
        <taxon>Fungi</taxon>
        <taxon>Fungi incertae sedis</taxon>
        <taxon>Mucoromycota</taxon>
        <taxon>Glomeromycotina</taxon>
        <taxon>Glomeromycetes</taxon>
        <taxon>Paraglomerales</taxon>
        <taxon>Paraglomeraceae</taxon>
        <taxon>Paraglomus</taxon>
    </lineage>
</organism>
<dbReference type="AlphaFoldDB" id="A0A9N9A5G7"/>
<evidence type="ECO:0000256" key="1">
    <source>
        <dbReference type="SAM" id="Phobius"/>
    </source>
</evidence>
<dbReference type="Proteomes" id="UP000789572">
    <property type="component" value="Unassembled WGS sequence"/>
</dbReference>
<dbReference type="OrthoDB" id="10424766at2759"/>
<keyword evidence="1" id="KW-0812">Transmembrane</keyword>
<sequence length="229" mass="26933">MSLKDNSVLVVQLLQSLLREYRRLWERSGRSVHLWLVWREFEYISRTFGVARKSGFPCFSSCRYNMRTVRVDPLSNCMYVIEYPPQFKGYITQSDYHAFIERINEPYKVYRTKAILVSCIFFLFILFDFLGICLVSYFALAVDPRFSIATFIVVLVLLPVALASMGYFQKALLEAMERERSRISSNFTFTDKSSEVKWYYTPGIFSFSGYRQPNIVIELPDKHEPFDVV</sequence>
<comment type="caution">
    <text evidence="2">The sequence shown here is derived from an EMBL/GenBank/DDBJ whole genome shotgun (WGS) entry which is preliminary data.</text>
</comment>